<sequence length="264" mass="28949">MAGSEQKEKIIRYYRGTEGEETAIKLVDMAEQVQRSQKFRLSGFLDPYGQEIAETIAANYPGLRLDFDGGYSGAERQRALLIDKDFGGSPSFELAYVEVSWNGQFEHIGHRDVLGALMSLGIERSRLGDIVMGTARAGIVTDSKMADYLLENLTQIGHSGVTCQLSDLSLIPAKEEKYKELRATVASLRVDSIAAAGYGVSRSKAASDIAADKLKLNWQPVKGAAQNVKEGDVLSLRGRGRLEVAEVRGQTKKGRIGVLLKRYY</sequence>
<dbReference type="GO" id="GO:0003723">
    <property type="term" value="F:RNA binding"/>
    <property type="evidence" value="ECO:0007669"/>
    <property type="project" value="UniProtKB-KW"/>
</dbReference>
<dbReference type="PROSITE" id="PS50889">
    <property type="entry name" value="S4"/>
    <property type="match status" value="1"/>
</dbReference>
<dbReference type="AlphaFoldDB" id="A0A6I2UE71"/>
<dbReference type="SMART" id="SM00363">
    <property type="entry name" value="S4"/>
    <property type="match status" value="1"/>
</dbReference>
<evidence type="ECO:0000313" key="4">
    <source>
        <dbReference type="Proteomes" id="UP000433181"/>
    </source>
</evidence>
<dbReference type="PANTHER" id="PTHR13633">
    <property type="entry name" value="MITOCHONDRIAL TRANSCRIPTION RESCUE FACTOR 1"/>
    <property type="match status" value="1"/>
</dbReference>
<proteinExistence type="predicted"/>
<dbReference type="Pfam" id="PF17774">
    <property type="entry name" value="YlmH_RBD"/>
    <property type="match status" value="1"/>
</dbReference>
<comment type="caution">
    <text evidence="3">The sequence shown here is derived from an EMBL/GenBank/DDBJ whole genome shotgun (WGS) entry which is preliminary data.</text>
</comment>
<keyword evidence="1" id="KW-0694">RNA-binding</keyword>
<dbReference type="Gene3D" id="3.30.70.330">
    <property type="match status" value="1"/>
</dbReference>
<organism evidence="3 4">
    <name type="scientific">Anaerovibrio slackiae</name>
    <dbReference type="NCBI Taxonomy" id="2652309"/>
    <lineage>
        <taxon>Bacteria</taxon>
        <taxon>Bacillati</taxon>
        <taxon>Bacillota</taxon>
        <taxon>Negativicutes</taxon>
        <taxon>Selenomonadales</taxon>
        <taxon>Selenomonadaceae</taxon>
        <taxon>Anaerovibrio</taxon>
    </lineage>
</organism>
<reference evidence="3 4" key="1">
    <citation type="submission" date="2019-08" db="EMBL/GenBank/DDBJ databases">
        <title>In-depth cultivation of the pig gut microbiome towards novel bacterial diversity and tailored functional studies.</title>
        <authorList>
            <person name="Wylensek D."/>
            <person name="Hitch T.C.A."/>
            <person name="Clavel T."/>
        </authorList>
    </citation>
    <scope>NUCLEOTIDE SEQUENCE [LARGE SCALE GENOMIC DNA]</scope>
    <source>
        <strain evidence="3 4">WCA-693-APC-5D-A</strain>
    </source>
</reference>
<dbReference type="GeneID" id="96778939"/>
<dbReference type="Gene3D" id="3.30.1370.160">
    <property type="match status" value="1"/>
</dbReference>
<dbReference type="EMBL" id="VUNR01000015">
    <property type="protein sequence ID" value="MSU09007.1"/>
    <property type="molecule type" value="Genomic_DNA"/>
</dbReference>
<dbReference type="InterPro" id="IPR002942">
    <property type="entry name" value="S4_RNA-bd"/>
</dbReference>
<dbReference type="SUPFAM" id="SSF55174">
    <property type="entry name" value="Alpha-L RNA-binding motif"/>
    <property type="match status" value="1"/>
</dbReference>
<dbReference type="PANTHER" id="PTHR13633:SF3">
    <property type="entry name" value="MITOCHONDRIAL TRANSCRIPTION RESCUE FACTOR 1"/>
    <property type="match status" value="1"/>
</dbReference>
<dbReference type="InterPro" id="IPR040591">
    <property type="entry name" value="RqcP2_RBD"/>
</dbReference>
<evidence type="ECO:0000313" key="3">
    <source>
        <dbReference type="EMBL" id="MSU09007.1"/>
    </source>
</evidence>
<dbReference type="CDD" id="cd00165">
    <property type="entry name" value="S4"/>
    <property type="match status" value="1"/>
</dbReference>
<gene>
    <name evidence="3" type="ORF">FYJ84_08420</name>
</gene>
<keyword evidence="4" id="KW-1185">Reference proteome</keyword>
<evidence type="ECO:0000259" key="2">
    <source>
        <dbReference type="SMART" id="SM00363"/>
    </source>
</evidence>
<accession>A0A6I2UE71</accession>
<evidence type="ECO:0000256" key="1">
    <source>
        <dbReference type="PROSITE-ProRule" id="PRU00182"/>
    </source>
</evidence>
<name>A0A6I2UE71_9FIRM</name>
<dbReference type="InterPro" id="IPR012677">
    <property type="entry name" value="Nucleotide-bd_a/b_plait_sf"/>
</dbReference>
<dbReference type="RefSeq" id="WP_154407173.1">
    <property type="nucleotide sequence ID" value="NZ_JAQXJM010000119.1"/>
</dbReference>
<protein>
    <submittedName>
        <fullName evidence="3">RNA-binding protein</fullName>
    </submittedName>
</protein>
<feature type="domain" description="RNA-binding S4" evidence="2">
    <location>
        <begin position="188"/>
        <end position="250"/>
    </location>
</feature>
<dbReference type="Pfam" id="PF01479">
    <property type="entry name" value="S4"/>
    <property type="match status" value="1"/>
</dbReference>
<dbReference type="Proteomes" id="UP000433181">
    <property type="component" value="Unassembled WGS sequence"/>
</dbReference>